<dbReference type="InterPro" id="IPR038840">
    <property type="entry name" value="RWDD3"/>
</dbReference>
<evidence type="ECO:0000313" key="4">
    <source>
        <dbReference type="EMBL" id="PSC73020.1"/>
    </source>
</evidence>
<dbReference type="PANTHER" id="PTHR15628">
    <property type="entry name" value="RWD DOMAIN-CONTAINING PROTEIN 3"/>
    <property type="match status" value="1"/>
</dbReference>
<dbReference type="STRING" id="554055.A0A2P6VG03"/>
<evidence type="ECO:0000256" key="1">
    <source>
        <dbReference type="ARBA" id="ARBA00004496"/>
    </source>
</evidence>
<dbReference type="GO" id="GO:0005737">
    <property type="term" value="C:cytoplasm"/>
    <property type="evidence" value="ECO:0007669"/>
    <property type="project" value="UniProtKB-SubCell"/>
</dbReference>
<gene>
    <name evidence="4" type="ORF">C2E20_3765</name>
</gene>
<dbReference type="GO" id="GO:1902073">
    <property type="term" value="P:positive regulation of hypoxia-inducible factor-1alpha signaling pathway"/>
    <property type="evidence" value="ECO:0007669"/>
    <property type="project" value="InterPro"/>
</dbReference>
<reference evidence="4 5" key="1">
    <citation type="journal article" date="2018" name="Plant J.">
        <title>Genome sequences of Chlorella sorokiniana UTEX 1602 and Micractinium conductrix SAG 241.80: implications to maltose excretion by a green alga.</title>
        <authorList>
            <person name="Arriola M.B."/>
            <person name="Velmurugan N."/>
            <person name="Zhang Y."/>
            <person name="Plunkett M.H."/>
            <person name="Hondzo H."/>
            <person name="Barney B.M."/>
        </authorList>
    </citation>
    <scope>NUCLEOTIDE SEQUENCE [LARGE SCALE GENOMIC DNA]</scope>
    <source>
        <strain evidence="4 5">SAG 241.80</strain>
    </source>
</reference>
<protein>
    <submittedName>
        <fullName evidence="4">RWD domain-containing 3</fullName>
    </submittedName>
</protein>
<feature type="compositionally biased region" description="Low complexity" evidence="3">
    <location>
        <begin position="149"/>
        <end position="167"/>
    </location>
</feature>
<organism evidence="4 5">
    <name type="scientific">Micractinium conductrix</name>
    <dbReference type="NCBI Taxonomy" id="554055"/>
    <lineage>
        <taxon>Eukaryota</taxon>
        <taxon>Viridiplantae</taxon>
        <taxon>Chlorophyta</taxon>
        <taxon>core chlorophytes</taxon>
        <taxon>Trebouxiophyceae</taxon>
        <taxon>Chlorellales</taxon>
        <taxon>Chlorellaceae</taxon>
        <taxon>Chlorella clade</taxon>
        <taxon>Micractinium</taxon>
    </lineage>
</organism>
<dbReference type="OrthoDB" id="167315at2759"/>
<feature type="region of interest" description="Disordered" evidence="3">
    <location>
        <begin position="143"/>
        <end position="167"/>
    </location>
</feature>
<dbReference type="EMBL" id="LHPF02000008">
    <property type="protein sequence ID" value="PSC73020.1"/>
    <property type="molecule type" value="Genomic_DNA"/>
</dbReference>
<accession>A0A2P6VG03</accession>
<name>A0A2P6VG03_9CHLO</name>
<comment type="subcellular location">
    <subcellularLocation>
        <location evidence="1">Cytoplasm</location>
    </subcellularLocation>
</comment>
<dbReference type="Proteomes" id="UP000239649">
    <property type="component" value="Unassembled WGS sequence"/>
</dbReference>
<proteinExistence type="predicted"/>
<feature type="region of interest" description="Disordered" evidence="3">
    <location>
        <begin position="218"/>
        <end position="242"/>
    </location>
</feature>
<feature type="compositionally biased region" description="Gly residues" evidence="3">
    <location>
        <begin position="231"/>
        <end position="242"/>
    </location>
</feature>
<evidence type="ECO:0000256" key="2">
    <source>
        <dbReference type="ARBA" id="ARBA00022490"/>
    </source>
</evidence>
<evidence type="ECO:0000256" key="3">
    <source>
        <dbReference type="SAM" id="MobiDB-lite"/>
    </source>
</evidence>
<keyword evidence="5" id="KW-1185">Reference proteome</keyword>
<dbReference type="GO" id="GO:0033235">
    <property type="term" value="P:positive regulation of protein sumoylation"/>
    <property type="evidence" value="ECO:0007669"/>
    <property type="project" value="InterPro"/>
</dbReference>
<sequence>MQTRLSSLSCCELLQRVGDELVAVAACFGPHIAFQDVEPIELLEAVQEGVFEAASQPHLEGREVRLTLAVAPGSTDRSAAADASTAQLHLVLPPGYPERAAAGVEAVTCSALGRAGAAYSRTLKGWARDLGLGGRLLFCGGRRRRRRSSSSSSDGRSGSKGGSSSSASPPIILILLEGPAPAVKEFVFRLRTRNVDVDSKGRPCRERMMAEIAVQHRQQGGTPPPHDGSCSGAGAGAGGGRQAVGGTAMPAGDAALFGGTFLEEELGVPALAALLAHCGLTQHWRAATGLPGTPPAAGL</sequence>
<evidence type="ECO:0000313" key="5">
    <source>
        <dbReference type="Proteomes" id="UP000239649"/>
    </source>
</evidence>
<dbReference type="PANTHER" id="PTHR15628:SF1">
    <property type="entry name" value="RWD DOMAIN-CONTAINING PROTEIN 3"/>
    <property type="match status" value="1"/>
</dbReference>
<keyword evidence="2" id="KW-0963">Cytoplasm</keyword>
<dbReference type="AlphaFoldDB" id="A0A2P6VG03"/>
<comment type="caution">
    <text evidence="4">The sequence shown here is derived from an EMBL/GenBank/DDBJ whole genome shotgun (WGS) entry which is preliminary data.</text>
</comment>